<evidence type="ECO:0000313" key="2">
    <source>
        <dbReference type="EMBL" id="MFD1232877.1"/>
    </source>
</evidence>
<comment type="caution">
    <text evidence="2">The sequence shown here is derived from an EMBL/GenBank/DDBJ whole genome shotgun (WGS) entry which is preliminary data.</text>
</comment>
<feature type="region of interest" description="Disordered" evidence="1">
    <location>
        <begin position="1"/>
        <end position="29"/>
    </location>
</feature>
<evidence type="ECO:0000313" key="3">
    <source>
        <dbReference type="Proteomes" id="UP001597182"/>
    </source>
</evidence>
<dbReference type="Proteomes" id="UP001597182">
    <property type="component" value="Unassembled WGS sequence"/>
</dbReference>
<sequence>MTDGPTPAPGLSVEREDVSEEELRELGVDTSGAAASDFKRYPVLSEGGWYIVIKNQKTMETVHKEKWTLLGPVKLVTDGLHIA</sequence>
<gene>
    <name evidence="2" type="ORF">ACFQ34_06230</name>
</gene>
<name>A0ABW3VCU5_9PSEU</name>
<reference evidence="3" key="1">
    <citation type="journal article" date="2019" name="Int. J. Syst. Evol. Microbiol.">
        <title>The Global Catalogue of Microorganisms (GCM) 10K type strain sequencing project: providing services to taxonomists for standard genome sequencing and annotation.</title>
        <authorList>
            <consortium name="The Broad Institute Genomics Platform"/>
            <consortium name="The Broad Institute Genome Sequencing Center for Infectious Disease"/>
            <person name="Wu L."/>
            <person name="Ma J."/>
        </authorList>
    </citation>
    <scope>NUCLEOTIDE SEQUENCE [LARGE SCALE GENOMIC DNA]</scope>
    <source>
        <strain evidence="3">CCUG 49018</strain>
    </source>
</reference>
<dbReference type="EMBL" id="JBHTMB010000042">
    <property type="protein sequence ID" value="MFD1232877.1"/>
    <property type="molecule type" value="Genomic_DNA"/>
</dbReference>
<keyword evidence="3" id="KW-1185">Reference proteome</keyword>
<protein>
    <submittedName>
        <fullName evidence="2">Uncharacterized protein</fullName>
    </submittedName>
</protein>
<dbReference type="RefSeq" id="WP_346093439.1">
    <property type="nucleotide sequence ID" value="NZ_BAABKS010000079.1"/>
</dbReference>
<evidence type="ECO:0000256" key="1">
    <source>
        <dbReference type="SAM" id="MobiDB-lite"/>
    </source>
</evidence>
<accession>A0ABW3VCU5</accession>
<organism evidence="2 3">
    <name type="scientific">Pseudonocardia benzenivorans</name>
    <dbReference type="NCBI Taxonomy" id="228005"/>
    <lineage>
        <taxon>Bacteria</taxon>
        <taxon>Bacillati</taxon>
        <taxon>Actinomycetota</taxon>
        <taxon>Actinomycetes</taxon>
        <taxon>Pseudonocardiales</taxon>
        <taxon>Pseudonocardiaceae</taxon>
        <taxon>Pseudonocardia</taxon>
    </lineage>
</organism>
<proteinExistence type="predicted"/>